<name>A0A845L634_9FIRM</name>
<dbReference type="OrthoDB" id="1898447at2"/>
<accession>A0A845L634</accession>
<evidence type="ECO:0000313" key="2">
    <source>
        <dbReference type="Proteomes" id="UP000463470"/>
    </source>
</evidence>
<sequence length="268" mass="29938">MNKMKLLLDVAKAMKEKETLKGALTAEGVKDGVTVLKFGNDFEVTDRVKAKISAEVNDGDRVLKHESSTEFSLPCGGPGGRRHHFHHGMHGYCRPGGPRGIKGVFERLSLALTILSNVHMEEQEDKTVLLTFDSDTLPADIKDAISQRIKERHLHGMHGFPREGGPCGPRFHNERRFHGDPRLHGDRQVHGERGFHGGPRFHGEHGCHGPLGLVHGLLPYEQGRVRCKALINDAKEIIMLSIDVEGKRQAEGETRQDVHLTSQVRFIW</sequence>
<keyword evidence="2" id="KW-1185">Reference proteome</keyword>
<gene>
    <name evidence="1" type="ORF">GTO91_10465</name>
</gene>
<dbReference type="AlphaFoldDB" id="A0A845L634"/>
<dbReference type="RefSeq" id="WP_161258661.1">
    <property type="nucleotide sequence ID" value="NZ_WXEY01000010.1"/>
</dbReference>
<proteinExistence type="predicted"/>
<comment type="caution">
    <text evidence="1">The sequence shown here is derived from an EMBL/GenBank/DDBJ whole genome shotgun (WGS) entry which is preliminary data.</text>
</comment>
<evidence type="ECO:0000313" key="1">
    <source>
        <dbReference type="EMBL" id="MZP30130.1"/>
    </source>
</evidence>
<dbReference type="EMBL" id="WXEY01000010">
    <property type="protein sequence ID" value="MZP30130.1"/>
    <property type="molecule type" value="Genomic_DNA"/>
</dbReference>
<protein>
    <submittedName>
        <fullName evidence="1">Uncharacterized protein</fullName>
    </submittedName>
</protein>
<dbReference type="Proteomes" id="UP000463470">
    <property type="component" value="Unassembled WGS sequence"/>
</dbReference>
<reference evidence="1 2" key="1">
    <citation type="submission" date="2020-01" db="EMBL/GenBank/DDBJ databases">
        <title>Whole-genome sequence of Heliobacterium undosum DSM 13378.</title>
        <authorList>
            <person name="Kyndt J.A."/>
            <person name="Meyer T.E."/>
        </authorList>
    </citation>
    <scope>NUCLEOTIDE SEQUENCE [LARGE SCALE GENOMIC DNA]</scope>
    <source>
        <strain evidence="1 2">DSM 13378</strain>
    </source>
</reference>
<organism evidence="1 2">
    <name type="scientific">Heliomicrobium undosum</name>
    <dbReference type="NCBI Taxonomy" id="121734"/>
    <lineage>
        <taxon>Bacteria</taxon>
        <taxon>Bacillati</taxon>
        <taxon>Bacillota</taxon>
        <taxon>Clostridia</taxon>
        <taxon>Eubacteriales</taxon>
        <taxon>Heliobacteriaceae</taxon>
        <taxon>Heliomicrobium</taxon>
    </lineage>
</organism>